<reference evidence="3 4" key="1">
    <citation type="submission" date="2023-09" db="EMBL/GenBank/DDBJ databases">
        <title>Multi-omics analysis of a traditional fermented food reveals byproduct-associated fungal strains for waste-to-food upcycling.</title>
        <authorList>
            <consortium name="Lawrence Berkeley National Laboratory"/>
            <person name="Rekdal V.M."/>
            <person name="Villalobos-Escobedo J.M."/>
            <person name="Rodriguez-Valeron N."/>
            <person name="Garcia M.O."/>
            <person name="Vasquez D.P."/>
            <person name="Damayanti I."/>
            <person name="Sorensen P.M."/>
            <person name="Baidoo E.E."/>
            <person name="De Carvalho A.C."/>
            <person name="Riley R."/>
            <person name="Lipzen A."/>
            <person name="He G."/>
            <person name="Yan M."/>
            <person name="Haridas S."/>
            <person name="Daum C."/>
            <person name="Yoshinaga Y."/>
            <person name="Ng V."/>
            <person name="Grigoriev I.V."/>
            <person name="Munk R."/>
            <person name="Nuraida L."/>
            <person name="Wijaya C.H."/>
            <person name="Morales P.-C."/>
            <person name="Keasling J.D."/>
        </authorList>
    </citation>
    <scope>NUCLEOTIDE SEQUENCE [LARGE SCALE GENOMIC DNA]</scope>
    <source>
        <strain evidence="3 4">FGSC 2613</strain>
    </source>
</reference>
<evidence type="ECO:0000256" key="1">
    <source>
        <dbReference type="SAM" id="MobiDB-lite"/>
    </source>
</evidence>
<gene>
    <name evidence="3" type="ORF">QR685DRAFT_572367</name>
</gene>
<dbReference type="InterPro" id="IPR011009">
    <property type="entry name" value="Kinase-like_dom_sf"/>
</dbReference>
<dbReference type="PANTHER" id="PTHR37542">
    <property type="entry name" value="HELO DOMAIN-CONTAINING PROTEIN-RELATED"/>
    <property type="match status" value="1"/>
</dbReference>
<organism evidence="3 4">
    <name type="scientific">Neurospora intermedia</name>
    <dbReference type="NCBI Taxonomy" id="5142"/>
    <lineage>
        <taxon>Eukaryota</taxon>
        <taxon>Fungi</taxon>
        <taxon>Dikarya</taxon>
        <taxon>Ascomycota</taxon>
        <taxon>Pezizomycotina</taxon>
        <taxon>Sordariomycetes</taxon>
        <taxon>Sordariomycetidae</taxon>
        <taxon>Sordariales</taxon>
        <taxon>Sordariaceae</taxon>
        <taxon>Neurospora</taxon>
    </lineage>
</organism>
<evidence type="ECO:0000313" key="4">
    <source>
        <dbReference type="Proteomes" id="UP001451303"/>
    </source>
</evidence>
<dbReference type="PANTHER" id="PTHR37542:SF1">
    <property type="entry name" value="PRION-INHIBITION AND PROPAGATION HELO DOMAIN-CONTAINING PROTEIN"/>
    <property type="match status" value="1"/>
</dbReference>
<feature type="region of interest" description="Disordered" evidence="1">
    <location>
        <begin position="109"/>
        <end position="167"/>
    </location>
</feature>
<accession>A0ABR3D9H1</accession>
<keyword evidence="4" id="KW-1185">Reference proteome</keyword>
<evidence type="ECO:0000259" key="2">
    <source>
        <dbReference type="Pfam" id="PF14479"/>
    </source>
</evidence>
<dbReference type="InterPro" id="IPR038305">
    <property type="entry name" value="HeLo_sf"/>
</dbReference>
<comment type="caution">
    <text evidence="3">The sequence shown here is derived from an EMBL/GenBank/DDBJ whole genome shotgun (WGS) entry which is preliminary data.</text>
</comment>
<dbReference type="Pfam" id="PF14479">
    <property type="entry name" value="HeLo"/>
    <property type="match status" value="1"/>
</dbReference>
<sequence length="764" mass="86402">MDPLSAFELAQVVLDNTVRLFKFVSALVEYPEECEKYRLQLIIEYNRVLAWAKAAGLIEVTPGSSLASTLGTNATELITILARIQWLLAEFRDLNARYGNELVPSDISLANDKGKEKDGKESKDAKGSSKDIKGNSTDSRGKDPKAAGSTSSSKEKPTSSETKPATDEALLSQISSLALSYDQSQKEQKLKVEKEKDAEHRRGTNHIRRFFRTTKDVVTHPSRVRWVMVDKEAFEALLLDLHSLTERLDELMRGYQQSKMDDIISKTYREMILARDGIGELRDMVEVLGKMWEESWMVGCKPGTNAVRRLARLDLMNRAWALVSLKKMARVSEELLSTLHQGQNPTAASSRLEASDTKTTVAQFGDPAKGKQDLLEVFYTYDGNKDPDGELDISSLVRFKRPRGYLAVAEGVDDVPVWIEWKPMGDYAEGSIEEKVADLRTLTLAEMLHLPKPDSLHVPKCIGYLDARDAFGADMYGFIFKAEKERDYWGHRIVSLYDLLGIEMEMFKPSLSQRFDLALKLCTAVLNLHAVNWLHKGIFSDNVIFYFDWRFTNEWGNDPGKGMKLVYDPGQPYLCGFGYSRPEKSKTTARSLDSSWDLYRWPAIQREHPTDHNSRKTYDLYSLGLVLLEIGHWKPLDKILCLKESEPSPSFNQTVVPERDQTMVPERKPPSVSLSDSKKARDWLLGTQGDAPFMKAKKLNPLGELRNLMGDKYTRAVARCLWAHGEKGFGVEDLPDQSRDSGVGIRLQEAFTKYVIEELQGVNV</sequence>
<dbReference type="Gene3D" id="1.10.510.10">
    <property type="entry name" value="Transferase(Phosphotransferase) domain 1"/>
    <property type="match status" value="1"/>
</dbReference>
<dbReference type="SUPFAM" id="SSF56112">
    <property type="entry name" value="Protein kinase-like (PK-like)"/>
    <property type="match status" value="1"/>
</dbReference>
<proteinExistence type="predicted"/>
<feature type="domain" description="Prion-inhibition and propagation HeLo" evidence="2">
    <location>
        <begin position="13"/>
        <end position="283"/>
    </location>
</feature>
<feature type="region of interest" description="Disordered" evidence="1">
    <location>
        <begin position="650"/>
        <end position="674"/>
    </location>
</feature>
<feature type="compositionally biased region" description="Basic and acidic residues" evidence="1">
    <location>
        <begin position="112"/>
        <end position="145"/>
    </location>
</feature>
<dbReference type="Gene3D" id="1.20.120.1020">
    <property type="entry name" value="Prion-inhibition and propagation, HeLo domain"/>
    <property type="match status" value="1"/>
</dbReference>
<name>A0ABR3D9H1_NEUIN</name>
<keyword evidence="3" id="KW-0640">Prion</keyword>
<dbReference type="EMBL" id="JAVLET010000005">
    <property type="protein sequence ID" value="KAL0469344.1"/>
    <property type="molecule type" value="Genomic_DNA"/>
</dbReference>
<feature type="compositionally biased region" description="Basic and acidic residues" evidence="1">
    <location>
        <begin position="657"/>
        <end position="669"/>
    </location>
</feature>
<evidence type="ECO:0000313" key="3">
    <source>
        <dbReference type="EMBL" id="KAL0469344.1"/>
    </source>
</evidence>
<dbReference type="InterPro" id="IPR029498">
    <property type="entry name" value="HeLo_dom"/>
</dbReference>
<protein>
    <submittedName>
        <fullName evidence="3">Prion-inhibition and propagation domain-containing protein</fullName>
    </submittedName>
</protein>
<keyword evidence="3" id="KW-0034">Amyloid</keyword>
<dbReference type="Proteomes" id="UP001451303">
    <property type="component" value="Unassembled WGS sequence"/>
</dbReference>